<keyword evidence="2" id="KW-0521">NADP</keyword>
<reference evidence="5 6" key="1">
    <citation type="submission" date="2016-04" db="EMBL/GenBank/DDBJ databases">
        <title>A degradative enzymes factory behind the ericoid mycorrhizal symbiosis.</title>
        <authorList>
            <consortium name="DOE Joint Genome Institute"/>
            <person name="Martino E."/>
            <person name="Morin E."/>
            <person name="Grelet G."/>
            <person name="Kuo A."/>
            <person name="Kohler A."/>
            <person name="Daghino S."/>
            <person name="Barry K."/>
            <person name="Choi C."/>
            <person name="Cichocki N."/>
            <person name="Clum A."/>
            <person name="Copeland A."/>
            <person name="Hainaut M."/>
            <person name="Haridas S."/>
            <person name="Labutti K."/>
            <person name="Lindquist E."/>
            <person name="Lipzen A."/>
            <person name="Khouja H.-R."/>
            <person name="Murat C."/>
            <person name="Ohm R."/>
            <person name="Olson A."/>
            <person name="Spatafora J."/>
            <person name="Veneault-Fourrey C."/>
            <person name="Henrissat B."/>
            <person name="Grigoriev I."/>
            <person name="Martin F."/>
            <person name="Perotto S."/>
        </authorList>
    </citation>
    <scope>NUCLEOTIDE SEQUENCE [LARGE SCALE GENOMIC DNA]</scope>
    <source>
        <strain evidence="5 6">F</strain>
    </source>
</reference>
<dbReference type="Gene3D" id="3.40.50.720">
    <property type="entry name" value="NAD(P)-binding Rossmann-like Domain"/>
    <property type="match status" value="1"/>
</dbReference>
<gene>
    <name evidence="5" type="ORF">L207DRAFT_536684</name>
</gene>
<organism evidence="5 6">
    <name type="scientific">Hyaloscypha variabilis (strain UAMH 11265 / GT02V1 / F)</name>
    <name type="common">Meliniomyces variabilis</name>
    <dbReference type="NCBI Taxonomy" id="1149755"/>
    <lineage>
        <taxon>Eukaryota</taxon>
        <taxon>Fungi</taxon>
        <taxon>Dikarya</taxon>
        <taxon>Ascomycota</taxon>
        <taxon>Pezizomycotina</taxon>
        <taxon>Leotiomycetes</taxon>
        <taxon>Helotiales</taxon>
        <taxon>Hyaloscyphaceae</taxon>
        <taxon>Hyaloscypha</taxon>
        <taxon>Hyaloscypha variabilis</taxon>
    </lineage>
</organism>
<dbReference type="EMBL" id="KZ613961">
    <property type="protein sequence ID" value="PMD31710.1"/>
    <property type="molecule type" value="Genomic_DNA"/>
</dbReference>
<dbReference type="STRING" id="1149755.A0A2J6QZL9"/>
<protein>
    <submittedName>
        <fullName evidence="5">Putative short chain dehydrogenase family protein</fullName>
    </submittedName>
</protein>
<comment type="similarity">
    <text evidence="1 4">Belongs to the short-chain dehydrogenases/reductases (SDR) family.</text>
</comment>
<proteinExistence type="inferred from homology"/>
<dbReference type="PANTHER" id="PTHR43963:SF6">
    <property type="entry name" value="CHAIN DEHYDROGENASE FAMILY PROTEIN, PUTATIVE (AFU_ORTHOLOGUE AFUA_3G15350)-RELATED"/>
    <property type="match status" value="1"/>
</dbReference>
<sequence>MAILNKTIVLISGANQGIGLAAATRLAREHNYHVIIGSRNPENGHKVADQLKSEGLSADTVQLDIQSEDSIAAAAAYLAETYGHIDVLINNAGVLLDRANLPIRQLYDTTFSINVAGTACLTEALLPLLRKSTERPRVIFVSTCMASLNISLDTTTPFYNIDYKAYDASKAAVNMLMINYSRILADKKALVNAVCPGLVSTNLTGYMAHGTTPEVGAQRLVELATVTGEKSDVTGTFSNRDGSLPW</sequence>
<dbReference type="PANTHER" id="PTHR43963">
    <property type="entry name" value="CARBONYL REDUCTASE 1-RELATED"/>
    <property type="match status" value="1"/>
</dbReference>
<keyword evidence="3" id="KW-0560">Oxidoreductase</keyword>
<evidence type="ECO:0000313" key="5">
    <source>
        <dbReference type="EMBL" id="PMD31710.1"/>
    </source>
</evidence>
<keyword evidence="6" id="KW-1185">Reference proteome</keyword>
<evidence type="ECO:0000256" key="2">
    <source>
        <dbReference type="ARBA" id="ARBA00022857"/>
    </source>
</evidence>
<dbReference type="Pfam" id="PF00106">
    <property type="entry name" value="adh_short"/>
    <property type="match status" value="1"/>
</dbReference>
<dbReference type="InterPro" id="IPR036291">
    <property type="entry name" value="NAD(P)-bd_dom_sf"/>
</dbReference>
<evidence type="ECO:0000256" key="3">
    <source>
        <dbReference type="ARBA" id="ARBA00023002"/>
    </source>
</evidence>
<dbReference type="SUPFAM" id="SSF51735">
    <property type="entry name" value="NAD(P)-binding Rossmann-fold domains"/>
    <property type="match status" value="1"/>
</dbReference>
<dbReference type="InterPro" id="IPR002347">
    <property type="entry name" value="SDR_fam"/>
</dbReference>
<accession>A0A2J6QZL9</accession>
<dbReference type="Proteomes" id="UP000235786">
    <property type="component" value="Unassembled WGS sequence"/>
</dbReference>
<name>A0A2J6QZL9_HYAVF</name>
<evidence type="ECO:0000256" key="1">
    <source>
        <dbReference type="ARBA" id="ARBA00006484"/>
    </source>
</evidence>
<evidence type="ECO:0000256" key="4">
    <source>
        <dbReference type="RuleBase" id="RU000363"/>
    </source>
</evidence>
<dbReference type="OrthoDB" id="191139at2759"/>
<dbReference type="GO" id="GO:0016491">
    <property type="term" value="F:oxidoreductase activity"/>
    <property type="evidence" value="ECO:0007669"/>
    <property type="project" value="UniProtKB-KW"/>
</dbReference>
<dbReference type="PRINTS" id="PR00080">
    <property type="entry name" value="SDRFAMILY"/>
</dbReference>
<dbReference type="AlphaFoldDB" id="A0A2J6QZL9"/>
<evidence type="ECO:0000313" key="6">
    <source>
        <dbReference type="Proteomes" id="UP000235786"/>
    </source>
</evidence>
<dbReference type="PRINTS" id="PR00081">
    <property type="entry name" value="GDHRDH"/>
</dbReference>